<dbReference type="Proteomes" id="UP001500339">
    <property type="component" value="Unassembled WGS sequence"/>
</dbReference>
<dbReference type="InterPro" id="IPR005370">
    <property type="entry name" value="UPF0180"/>
</dbReference>
<keyword evidence="2" id="KW-1185">Reference proteome</keyword>
<dbReference type="RefSeq" id="WP_343765596.1">
    <property type="nucleotide sequence ID" value="NZ_BAAACF010000001.1"/>
</dbReference>
<gene>
    <name evidence="1" type="ORF">GCM10008905_02400</name>
</gene>
<dbReference type="EMBL" id="BAAACF010000001">
    <property type="protein sequence ID" value="GAA0717122.1"/>
    <property type="molecule type" value="Genomic_DNA"/>
</dbReference>
<reference evidence="1 2" key="1">
    <citation type="journal article" date="2019" name="Int. J. Syst. Evol. Microbiol.">
        <title>The Global Catalogue of Microorganisms (GCM) 10K type strain sequencing project: providing services to taxonomists for standard genome sequencing and annotation.</title>
        <authorList>
            <consortium name="The Broad Institute Genomics Platform"/>
            <consortium name="The Broad Institute Genome Sequencing Center for Infectious Disease"/>
            <person name="Wu L."/>
            <person name="Ma J."/>
        </authorList>
    </citation>
    <scope>NUCLEOTIDE SEQUENCE [LARGE SCALE GENOMIC DNA]</scope>
    <source>
        <strain evidence="1 2">JCM 1405</strain>
    </source>
</reference>
<evidence type="ECO:0000313" key="1">
    <source>
        <dbReference type="EMBL" id="GAA0717122.1"/>
    </source>
</evidence>
<accession>A0ABN1IMK5</accession>
<name>A0ABN1IMK5_9CLOT</name>
<proteinExistence type="predicted"/>
<comment type="caution">
    <text evidence="1">The sequence shown here is derived from an EMBL/GenBank/DDBJ whole genome shotgun (WGS) entry which is preliminary data.</text>
</comment>
<protein>
    <submittedName>
        <fullName evidence="1">YkuS family protein</fullName>
    </submittedName>
</protein>
<sequence length="86" mass="9439">MKKVGIQKGLKNVADFLTKEGYSVQELGESMESSESKLDNLDVIVTADYNANMMGYSNTETKTPIINASGLTPQEIKSLIDKHNSK</sequence>
<organism evidence="1 2">
    <name type="scientific">Clostridium malenominatum</name>
    <dbReference type="NCBI Taxonomy" id="1539"/>
    <lineage>
        <taxon>Bacteria</taxon>
        <taxon>Bacillati</taxon>
        <taxon>Bacillota</taxon>
        <taxon>Clostridia</taxon>
        <taxon>Eubacteriales</taxon>
        <taxon>Clostridiaceae</taxon>
        <taxon>Clostridium</taxon>
    </lineage>
</organism>
<dbReference type="Pfam" id="PF03698">
    <property type="entry name" value="UPF0180"/>
    <property type="match status" value="1"/>
</dbReference>
<evidence type="ECO:0000313" key="2">
    <source>
        <dbReference type="Proteomes" id="UP001500339"/>
    </source>
</evidence>